<dbReference type="EMBL" id="CM000639">
    <property type="protein sequence ID" value="EED94941.1"/>
    <property type="molecule type" value="Genomic_DNA"/>
</dbReference>
<proteinExistence type="predicted"/>
<feature type="region of interest" description="Disordered" evidence="1">
    <location>
        <begin position="480"/>
        <end position="500"/>
    </location>
</feature>
<feature type="compositionally biased region" description="Basic and acidic residues" evidence="1">
    <location>
        <begin position="199"/>
        <end position="208"/>
    </location>
</feature>
<feature type="compositionally biased region" description="Basic and acidic residues" evidence="1">
    <location>
        <begin position="321"/>
        <end position="338"/>
    </location>
</feature>
<dbReference type="Proteomes" id="UP000001449">
    <property type="component" value="Chromosome 2"/>
</dbReference>
<sequence>MPSSSNRSRGRRSHRGHSHREYREYADVHADFHHSSPYYQHSYVTSKISNYSNSRQRLPPTPERGRPTISRSSRSRSRAQRVPPSPECQSRRRSHGSMREIDARDDMSGGHTKRMEKSRARKEMQRGLRSSSPEVERNEIVAEVPKLDGAVLNVGPPVEERANKQTVARVGDEEDRTSPTQNEVPVIFDTPIREHAEESPADEAKAVEKAPTQVHGSPKTVRTQPKVTTVRLPRSRDLLQMQEDSTQAAKMTSLELHTRYASKKRDTQVVAFPEKSVKSDCHSSNNSEGSSNYYDPPEILSIPTDEIVDSFQSPFGISGKAPKDRETSGEGRHDLDHSYTDTIEDTTTMRGSRDHYQLGRLRARLNKRRELLQQHTNDDDASRHNMNIIRSSRIKNVRSLYYPGTEDEEVKQSSSKASVIASSIASDSRFSHNHLSAARSLKSSSLTTTSKSATTSSDEISEYRVKLFAKMLHLLEDVENPKAASDKTSAHSKGRTREEGTYSVAELKLIQKRTEEEMSRILSECNEKDSTNGSPPTTAKKTIDVLKQQIAPVVSAKEDDFSYSEDEKGPPPNKVYADITSKLSDITSPTACQDGSGVFLDISSNRYVCVVNNNEDEMSESLADRNLPPLPPSPQVVEVNSSNSTKSDDEGRNDLIDDKEAEPTRGRQRISRNAQDHAAELIAASRQVAKRTVKNERKAAEDFFHDSIMSAVSHAEEIQRMDDDLVSEVYEATSMLSYYESQVKGMEEKVLIDEEGNPIYGDQNDKATEDNEEETKESAGVRKEGDTLPLNEPNPLLQGPPSYQHCGCVVQ</sequence>
<dbReference type="KEGG" id="tps:THAPSDRAFT_21488"/>
<accession>B8BVI9</accession>
<feature type="compositionally biased region" description="Low complexity" evidence="1">
    <location>
        <begin position="283"/>
        <end position="292"/>
    </location>
</feature>
<feature type="compositionally biased region" description="Basic and acidic residues" evidence="1">
    <location>
        <begin position="646"/>
        <end position="665"/>
    </location>
</feature>
<feature type="region of interest" description="Disordered" evidence="1">
    <location>
        <begin position="47"/>
        <end position="135"/>
    </location>
</feature>
<evidence type="ECO:0000313" key="2">
    <source>
        <dbReference type="EMBL" id="EED94941.1"/>
    </source>
</evidence>
<dbReference type="InParanoid" id="B8BVI9"/>
<organism evidence="2 3">
    <name type="scientific">Thalassiosira pseudonana</name>
    <name type="common">Marine diatom</name>
    <name type="synonym">Cyclotella nana</name>
    <dbReference type="NCBI Taxonomy" id="35128"/>
    <lineage>
        <taxon>Eukaryota</taxon>
        <taxon>Sar</taxon>
        <taxon>Stramenopiles</taxon>
        <taxon>Ochrophyta</taxon>
        <taxon>Bacillariophyta</taxon>
        <taxon>Coscinodiscophyceae</taxon>
        <taxon>Thalassiosirophycidae</taxon>
        <taxon>Thalassiosirales</taxon>
        <taxon>Thalassiosiraceae</taxon>
        <taxon>Thalassiosira</taxon>
    </lineage>
</organism>
<dbReference type="eggNOG" id="ENOG502QZBG">
    <property type="taxonomic scope" value="Eukaryota"/>
</dbReference>
<evidence type="ECO:0000313" key="3">
    <source>
        <dbReference type="Proteomes" id="UP000001449"/>
    </source>
</evidence>
<reference evidence="2 3" key="1">
    <citation type="journal article" date="2004" name="Science">
        <title>The genome of the diatom Thalassiosira pseudonana: ecology, evolution, and metabolism.</title>
        <authorList>
            <person name="Armbrust E.V."/>
            <person name="Berges J.A."/>
            <person name="Bowler C."/>
            <person name="Green B.R."/>
            <person name="Martinez D."/>
            <person name="Putnam N.H."/>
            <person name="Zhou S."/>
            <person name="Allen A.E."/>
            <person name="Apt K.E."/>
            <person name="Bechner M."/>
            <person name="Brzezinski M.A."/>
            <person name="Chaal B.K."/>
            <person name="Chiovitti A."/>
            <person name="Davis A.K."/>
            <person name="Demarest M.S."/>
            <person name="Detter J.C."/>
            <person name="Glavina T."/>
            <person name="Goodstein D."/>
            <person name="Hadi M.Z."/>
            <person name="Hellsten U."/>
            <person name="Hildebrand M."/>
            <person name="Jenkins B.D."/>
            <person name="Jurka J."/>
            <person name="Kapitonov V.V."/>
            <person name="Kroger N."/>
            <person name="Lau W.W."/>
            <person name="Lane T.W."/>
            <person name="Larimer F.W."/>
            <person name="Lippmeier J.C."/>
            <person name="Lucas S."/>
            <person name="Medina M."/>
            <person name="Montsant A."/>
            <person name="Obornik M."/>
            <person name="Parker M.S."/>
            <person name="Palenik B."/>
            <person name="Pazour G.J."/>
            <person name="Richardson P.M."/>
            <person name="Rynearson T.A."/>
            <person name="Saito M.A."/>
            <person name="Schwartz D.C."/>
            <person name="Thamatrakoln K."/>
            <person name="Valentin K."/>
            <person name="Vardi A."/>
            <person name="Wilkerson F.P."/>
            <person name="Rokhsar D.S."/>
        </authorList>
    </citation>
    <scope>NUCLEOTIDE SEQUENCE [LARGE SCALE GENOMIC DNA]</scope>
    <source>
        <strain evidence="2 3">CCMP1335</strain>
    </source>
</reference>
<feature type="region of interest" description="Disordered" evidence="1">
    <location>
        <begin position="1"/>
        <end position="25"/>
    </location>
</feature>
<feature type="compositionally biased region" description="Basic and acidic residues" evidence="1">
    <location>
        <begin position="97"/>
        <end position="126"/>
    </location>
</feature>
<keyword evidence="3" id="KW-1185">Reference proteome</keyword>
<feature type="compositionally biased region" description="Polar residues" evidence="1">
    <location>
        <begin position="47"/>
        <end position="56"/>
    </location>
</feature>
<dbReference type="GeneID" id="7452495"/>
<name>B8BVI9_THAPS</name>
<reference evidence="2 3" key="2">
    <citation type="journal article" date="2008" name="Nature">
        <title>The Phaeodactylum genome reveals the evolutionary history of diatom genomes.</title>
        <authorList>
            <person name="Bowler C."/>
            <person name="Allen A.E."/>
            <person name="Badger J.H."/>
            <person name="Grimwood J."/>
            <person name="Jabbari K."/>
            <person name="Kuo A."/>
            <person name="Maheswari U."/>
            <person name="Martens C."/>
            <person name="Maumus F."/>
            <person name="Otillar R.P."/>
            <person name="Rayko E."/>
            <person name="Salamov A."/>
            <person name="Vandepoele K."/>
            <person name="Beszteri B."/>
            <person name="Gruber A."/>
            <person name="Heijde M."/>
            <person name="Katinka M."/>
            <person name="Mock T."/>
            <person name="Valentin K."/>
            <person name="Verret F."/>
            <person name="Berges J.A."/>
            <person name="Brownlee C."/>
            <person name="Cadoret J.P."/>
            <person name="Chiovitti A."/>
            <person name="Choi C.J."/>
            <person name="Coesel S."/>
            <person name="De Martino A."/>
            <person name="Detter J.C."/>
            <person name="Durkin C."/>
            <person name="Falciatore A."/>
            <person name="Fournet J."/>
            <person name="Haruta M."/>
            <person name="Huysman M.J."/>
            <person name="Jenkins B.D."/>
            <person name="Jiroutova K."/>
            <person name="Jorgensen R.E."/>
            <person name="Joubert Y."/>
            <person name="Kaplan A."/>
            <person name="Kroger N."/>
            <person name="Kroth P.G."/>
            <person name="La Roche J."/>
            <person name="Lindquist E."/>
            <person name="Lommer M."/>
            <person name="Martin-Jezequel V."/>
            <person name="Lopez P.J."/>
            <person name="Lucas S."/>
            <person name="Mangogna M."/>
            <person name="McGinnis K."/>
            <person name="Medlin L.K."/>
            <person name="Montsant A."/>
            <person name="Oudot-Le Secq M.P."/>
            <person name="Napoli C."/>
            <person name="Obornik M."/>
            <person name="Parker M.S."/>
            <person name="Petit J.L."/>
            <person name="Porcel B.M."/>
            <person name="Poulsen N."/>
            <person name="Robison M."/>
            <person name="Rychlewski L."/>
            <person name="Rynearson T.A."/>
            <person name="Schmutz J."/>
            <person name="Shapiro H."/>
            <person name="Siaut M."/>
            <person name="Stanley M."/>
            <person name="Sussman M.R."/>
            <person name="Taylor A.R."/>
            <person name="Vardi A."/>
            <person name="von Dassow P."/>
            <person name="Vyverman W."/>
            <person name="Willis A."/>
            <person name="Wyrwicz L.S."/>
            <person name="Rokhsar D.S."/>
            <person name="Weissenbach J."/>
            <person name="Armbrust E.V."/>
            <person name="Green B.R."/>
            <person name="Van de Peer Y."/>
            <person name="Grigoriev I.V."/>
        </authorList>
    </citation>
    <scope>NUCLEOTIDE SEQUENCE [LARGE SCALE GENOMIC DNA]</scope>
    <source>
        <strain evidence="2 3">CCMP1335</strain>
    </source>
</reference>
<feature type="region of interest" description="Disordered" evidence="1">
    <location>
        <begin position="620"/>
        <end position="673"/>
    </location>
</feature>
<feature type="compositionally biased region" description="Basic and acidic residues" evidence="1">
    <location>
        <begin position="776"/>
        <end position="786"/>
    </location>
</feature>
<feature type="region of interest" description="Disordered" evidence="1">
    <location>
        <begin position="313"/>
        <end position="338"/>
    </location>
</feature>
<dbReference type="RefSeq" id="XP_002287498.1">
    <property type="nucleotide sequence ID" value="XM_002287462.1"/>
</dbReference>
<feature type="region of interest" description="Disordered" evidence="1">
    <location>
        <begin position="199"/>
        <end position="227"/>
    </location>
</feature>
<evidence type="ECO:0000256" key="1">
    <source>
        <dbReference type="SAM" id="MobiDB-lite"/>
    </source>
</evidence>
<protein>
    <submittedName>
        <fullName evidence="2">Uncharacterized protein</fullName>
    </submittedName>
</protein>
<feature type="region of interest" description="Disordered" evidence="1">
    <location>
        <begin position="437"/>
        <end position="456"/>
    </location>
</feature>
<feature type="compositionally biased region" description="Basic residues" evidence="1">
    <location>
        <begin position="8"/>
        <end position="18"/>
    </location>
</feature>
<dbReference type="AlphaFoldDB" id="B8BVI9"/>
<feature type="region of interest" description="Disordered" evidence="1">
    <location>
        <begin position="754"/>
        <end position="803"/>
    </location>
</feature>
<dbReference type="PaxDb" id="35128-Thaps21488"/>
<dbReference type="HOGENOM" id="CLU_348002_0_0_1"/>
<feature type="region of interest" description="Disordered" evidence="1">
    <location>
        <begin position="275"/>
        <end position="297"/>
    </location>
</feature>
<gene>
    <name evidence="2" type="ORF">THAPSDRAFT_21488</name>
</gene>